<dbReference type="AlphaFoldDB" id="A0A1C7D6A8"/>
<organism evidence="1 2">
    <name type="scientific">Paraurantiacibacter namhicola</name>
    <dbReference type="NCBI Taxonomy" id="645517"/>
    <lineage>
        <taxon>Bacteria</taxon>
        <taxon>Pseudomonadati</taxon>
        <taxon>Pseudomonadota</taxon>
        <taxon>Alphaproteobacteria</taxon>
        <taxon>Sphingomonadales</taxon>
        <taxon>Erythrobacteraceae</taxon>
        <taxon>Paraurantiacibacter</taxon>
    </lineage>
</organism>
<dbReference type="KEGG" id="anh:A6F65_00675"/>
<protein>
    <submittedName>
        <fullName evidence="1">Uncharacterized protein</fullName>
    </submittedName>
</protein>
<dbReference type="RefSeq" id="WP_157093033.1">
    <property type="nucleotide sequence ID" value="NZ_CP016545.1"/>
</dbReference>
<sequence length="88" mass="9891">MPKELQASDLPEPGDYAAVVEFAASFNGYERHGSFAACAEAAENSNRETLDELRNELFFAYRTCNHQGSGGLGEIYRKMLPDFERLLR</sequence>
<dbReference type="OrthoDB" id="7605624at2"/>
<evidence type="ECO:0000313" key="1">
    <source>
        <dbReference type="EMBL" id="ANU06997.1"/>
    </source>
</evidence>
<gene>
    <name evidence="1" type="ORF">A6F65_00675</name>
</gene>
<accession>A0A1C7D6A8</accession>
<keyword evidence="2" id="KW-1185">Reference proteome</keyword>
<evidence type="ECO:0000313" key="2">
    <source>
        <dbReference type="Proteomes" id="UP000092698"/>
    </source>
</evidence>
<proteinExistence type="predicted"/>
<dbReference type="Proteomes" id="UP000092698">
    <property type="component" value="Chromosome"/>
</dbReference>
<name>A0A1C7D6A8_9SPHN</name>
<reference evidence="1 2" key="1">
    <citation type="submission" date="2016-07" db="EMBL/GenBank/DDBJ databases">
        <title>Complete genome sequence of Altererythrobacter namhicola JCM 16345T, containing esterase-encoding genes.</title>
        <authorList>
            <person name="Cheng H."/>
            <person name="Wu Y.-H."/>
            <person name="Jian S.-L."/>
            <person name="Huo Y.-Y."/>
            <person name="Wang C.-S."/>
            <person name="Xu X.-W."/>
        </authorList>
    </citation>
    <scope>NUCLEOTIDE SEQUENCE [LARGE SCALE GENOMIC DNA]</scope>
    <source>
        <strain evidence="1 2">JCM 16345</strain>
    </source>
</reference>
<dbReference type="EMBL" id="CP016545">
    <property type="protein sequence ID" value="ANU06997.1"/>
    <property type="molecule type" value="Genomic_DNA"/>
</dbReference>